<evidence type="ECO:0000256" key="7">
    <source>
        <dbReference type="SAM" id="MobiDB-lite"/>
    </source>
</evidence>
<feature type="compositionally biased region" description="Low complexity" evidence="7">
    <location>
        <begin position="685"/>
        <end position="698"/>
    </location>
</feature>
<dbReference type="CDD" id="cd17546">
    <property type="entry name" value="REC_hyHK_CKI1_RcsC-like"/>
    <property type="match status" value="1"/>
</dbReference>
<dbReference type="Proteomes" id="UP000223968">
    <property type="component" value="Unassembled WGS sequence"/>
</dbReference>
<evidence type="ECO:0000256" key="2">
    <source>
        <dbReference type="ARBA" id="ARBA00012438"/>
    </source>
</evidence>
<feature type="region of interest" description="Disordered" evidence="7">
    <location>
        <begin position="248"/>
        <end position="274"/>
    </location>
</feature>
<dbReference type="InterPro" id="IPR005467">
    <property type="entry name" value="His_kinase_dom"/>
</dbReference>
<dbReference type="InterPro" id="IPR036890">
    <property type="entry name" value="HATPase_C_sf"/>
</dbReference>
<dbReference type="InterPro" id="IPR004358">
    <property type="entry name" value="Sig_transdc_His_kin-like_C"/>
</dbReference>
<dbReference type="SMART" id="SM00448">
    <property type="entry name" value="REC"/>
    <property type="match status" value="1"/>
</dbReference>
<dbReference type="InterPro" id="IPR011006">
    <property type="entry name" value="CheY-like_superfamily"/>
</dbReference>
<dbReference type="SUPFAM" id="SSF47384">
    <property type="entry name" value="Homodimeric domain of signal transducing histidine kinase"/>
    <property type="match status" value="1"/>
</dbReference>
<dbReference type="GO" id="GO:0000155">
    <property type="term" value="F:phosphorelay sensor kinase activity"/>
    <property type="evidence" value="ECO:0007669"/>
    <property type="project" value="InterPro"/>
</dbReference>
<feature type="region of interest" description="Disordered" evidence="7">
    <location>
        <begin position="404"/>
        <end position="438"/>
    </location>
</feature>
<dbReference type="InterPro" id="IPR001789">
    <property type="entry name" value="Sig_transdc_resp-reg_receiver"/>
</dbReference>
<feature type="region of interest" description="Disordered" evidence="7">
    <location>
        <begin position="822"/>
        <end position="843"/>
    </location>
</feature>
<evidence type="ECO:0000256" key="4">
    <source>
        <dbReference type="ARBA" id="ARBA00022679"/>
    </source>
</evidence>
<dbReference type="FunFam" id="1.10.287.130:FF:000100">
    <property type="entry name" value="Sensor histidine kinase/response regulator"/>
    <property type="match status" value="1"/>
</dbReference>
<accession>A0A2B7X443</accession>
<dbReference type="GO" id="GO:0005886">
    <property type="term" value="C:plasma membrane"/>
    <property type="evidence" value="ECO:0007669"/>
    <property type="project" value="TreeGrafter"/>
</dbReference>
<dbReference type="PROSITE" id="PS50109">
    <property type="entry name" value="HIS_KIN"/>
    <property type="match status" value="1"/>
</dbReference>
<evidence type="ECO:0000259" key="9">
    <source>
        <dbReference type="PROSITE" id="PS50110"/>
    </source>
</evidence>
<dbReference type="Pfam" id="PF00072">
    <property type="entry name" value="Response_reg"/>
    <property type="match status" value="1"/>
</dbReference>
<keyword evidence="4" id="KW-0808">Transferase</keyword>
<name>A0A2B7X443_9EURO</name>
<dbReference type="AlphaFoldDB" id="A0A2B7X443"/>
<feature type="compositionally biased region" description="Basic and acidic residues" evidence="7">
    <location>
        <begin position="422"/>
        <end position="438"/>
    </location>
</feature>
<feature type="domain" description="Histidine kinase" evidence="8">
    <location>
        <begin position="554"/>
        <end position="673"/>
    </location>
</feature>
<keyword evidence="5" id="KW-0418">Kinase</keyword>
<feature type="compositionally biased region" description="Polar residues" evidence="7">
    <location>
        <begin position="704"/>
        <end position="716"/>
    </location>
</feature>
<dbReference type="InterPro" id="IPR003661">
    <property type="entry name" value="HisK_dim/P_dom"/>
</dbReference>
<keyword evidence="3 6" id="KW-0597">Phosphoprotein</keyword>
<dbReference type="Pfam" id="PF02518">
    <property type="entry name" value="HATPase_c"/>
    <property type="match status" value="1"/>
</dbReference>
<dbReference type="PANTHER" id="PTHR43047:SF2">
    <property type="entry name" value="HISTIDINE KINASE M7"/>
    <property type="match status" value="1"/>
</dbReference>
<evidence type="ECO:0000256" key="6">
    <source>
        <dbReference type="PROSITE-ProRule" id="PRU00169"/>
    </source>
</evidence>
<dbReference type="CDD" id="cd00082">
    <property type="entry name" value="HisKA"/>
    <property type="match status" value="1"/>
</dbReference>
<organism evidence="10 11">
    <name type="scientific">Helicocarpus griseus UAMH5409</name>
    <dbReference type="NCBI Taxonomy" id="1447875"/>
    <lineage>
        <taxon>Eukaryota</taxon>
        <taxon>Fungi</taxon>
        <taxon>Dikarya</taxon>
        <taxon>Ascomycota</taxon>
        <taxon>Pezizomycotina</taxon>
        <taxon>Eurotiomycetes</taxon>
        <taxon>Eurotiomycetidae</taxon>
        <taxon>Onygenales</taxon>
        <taxon>Ajellomycetaceae</taxon>
        <taxon>Helicocarpus</taxon>
    </lineage>
</organism>
<gene>
    <name evidence="10" type="ORF">AJ79_07362</name>
</gene>
<dbReference type="OrthoDB" id="60033at2759"/>
<comment type="caution">
    <text evidence="10">The sequence shown here is derived from an EMBL/GenBank/DDBJ whole genome shotgun (WGS) entry which is preliminary data.</text>
</comment>
<dbReference type="SUPFAM" id="SSF55874">
    <property type="entry name" value="ATPase domain of HSP90 chaperone/DNA topoisomerase II/histidine kinase"/>
    <property type="match status" value="1"/>
</dbReference>
<dbReference type="SMART" id="SM00387">
    <property type="entry name" value="HATPase_c"/>
    <property type="match status" value="1"/>
</dbReference>
<evidence type="ECO:0000259" key="8">
    <source>
        <dbReference type="PROSITE" id="PS50109"/>
    </source>
</evidence>
<dbReference type="Gene3D" id="3.40.50.2300">
    <property type="match status" value="1"/>
</dbReference>
<dbReference type="Gene3D" id="1.10.287.130">
    <property type="match status" value="1"/>
</dbReference>
<dbReference type="SUPFAM" id="SSF52172">
    <property type="entry name" value="CheY-like"/>
    <property type="match status" value="1"/>
</dbReference>
<evidence type="ECO:0000256" key="5">
    <source>
        <dbReference type="ARBA" id="ARBA00022777"/>
    </source>
</evidence>
<keyword evidence="11" id="KW-1185">Reference proteome</keyword>
<dbReference type="GO" id="GO:0009927">
    <property type="term" value="F:histidine phosphotransfer kinase activity"/>
    <property type="evidence" value="ECO:0007669"/>
    <property type="project" value="TreeGrafter"/>
</dbReference>
<protein>
    <recommendedName>
        <fullName evidence="2">histidine kinase</fullName>
        <ecNumber evidence="2">2.7.13.3</ecNumber>
    </recommendedName>
</protein>
<dbReference type="EMBL" id="PDNB01000147">
    <property type="protein sequence ID" value="PGH03527.1"/>
    <property type="molecule type" value="Genomic_DNA"/>
</dbReference>
<reference evidence="10 11" key="1">
    <citation type="submission" date="2017-10" db="EMBL/GenBank/DDBJ databases">
        <title>Comparative genomics in systemic dimorphic fungi from Ajellomycetaceae.</title>
        <authorList>
            <person name="Munoz J.F."/>
            <person name="Mcewen J.G."/>
            <person name="Clay O.K."/>
            <person name="Cuomo C.A."/>
        </authorList>
    </citation>
    <scope>NUCLEOTIDE SEQUENCE [LARGE SCALE GENOMIC DNA]</scope>
    <source>
        <strain evidence="10 11">UAMH5409</strain>
    </source>
</reference>
<comment type="catalytic activity">
    <reaction evidence="1">
        <text>ATP + protein L-histidine = ADP + protein N-phospho-L-histidine.</text>
        <dbReference type="EC" id="2.7.13.3"/>
    </reaction>
</comment>
<proteinExistence type="predicted"/>
<feature type="compositionally biased region" description="Low complexity" evidence="7">
    <location>
        <begin position="717"/>
        <end position="732"/>
    </location>
</feature>
<evidence type="ECO:0000256" key="1">
    <source>
        <dbReference type="ARBA" id="ARBA00000085"/>
    </source>
</evidence>
<dbReference type="EC" id="2.7.13.3" evidence="2"/>
<dbReference type="InterPro" id="IPR036097">
    <property type="entry name" value="HisK_dim/P_sf"/>
</dbReference>
<feature type="modified residue" description="4-aspartylphosphate" evidence="6">
    <location>
        <position position="877"/>
    </location>
</feature>
<evidence type="ECO:0000313" key="10">
    <source>
        <dbReference type="EMBL" id="PGH03527.1"/>
    </source>
</evidence>
<feature type="compositionally biased region" description="Basic and acidic residues" evidence="7">
    <location>
        <begin position="653"/>
        <end position="667"/>
    </location>
</feature>
<evidence type="ECO:0000256" key="3">
    <source>
        <dbReference type="ARBA" id="ARBA00022553"/>
    </source>
</evidence>
<sequence>MSSIVGSGPSEHYPHPPAPFLDRQTLCLPGLYPGIVTYSGEPEFMGSMARHYEAGQSNAIERLLRLKEELRDAETETFWKRLMEGIAAVCNAQCSFVATSNSEHVQKPKACDTAMSTADTHEPPLLGVSLYYNDGHSITGMHRNYKNFSRDIPCDFMKHDKVFLVPDNLASHMGDNFNMLPFPMDAYLAVPLFSGGKCFAHFGLMWTVEGLEKRDVSWAYLEMILHSLEDLVQHRILTERIYKKPALVQRREEQERRGRSKASKPTAYQSAAASHSFKPYARSLSHELRTPMQGIVGMLDVMHATVQESTEKNYEPAAISTLHGLRENIEAIQDSVRRAVEAADNVVHAYDLNMQVPETPQNQFESEYASGSFRSGNGGYDPRPNILIEGSNIAVNPYKRRRSSPVDWNYKASSRSKSPKLPRRELSPRSADVKSVVEESDKIVQAGPQVEEDNEVQEALINARRPSISDRTSSSSIPVKPKVFPPMTLHCTKIRDIIQLIINESPYVGGRPDSALVEPTIFGEKIEIRLRSSNGQASMKTINWSVDPSVPEVLYVDEQVFTKLVSCVFINALKFTESGHIALVTKLNSSRRCVLINISDTGTGIPEDFLPNLFQPFAREDDSTTRSKEGLGLGLLVAKGLSRKLGGDLRCLRSSTREPDRGSEFEIRLPISPNDIISRPGTPRNESSPSQSNSNTSSGFDTPMGSSTEESKTVGNSSETPPSDSSSTVPSSKQLRQGFTNGGWLGTARRLSIPSRGGTLLSNNNFDRQLADKYPLTFLVAEDNKINRRILVSMLAKLGYNDVYEAFDGKEAVRIMGEILSNDLPPDQAAPRSPSGRSCSEMSTDTIVSVPEDCEMSTHEFSTPTPKSKFVDVILMDLWMPDMDGYQATEKILDMVESHRDKMRNQNPDVLLPPSPTVLAVSADVTDEALRRATKVGMEGYMTKPYKLLDLERLIVEFCGHRESWEM</sequence>
<dbReference type="STRING" id="1447875.A0A2B7X443"/>
<evidence type="ECO:0000313" key="11">
    <source>
        <dbReference type="Proteomes" id="UP000223968"/>
    </source>
</evidence>
<dbReference type="PROSITE" id="PS50110">
    <property type="entry name" value="RESPONSE_REGULATORY"/>
    <property type="match status" value="1"/>
</dbReference>
<feature type="region of interest" description="Disordered" evidence="7">
    <location>
        <begin position="653"/>
        <end position="743"/>
    </location>
</feature>
<feature type="domain" description="Response regulatory" evidence="9">
    <location>
        <begin position="777"/>
        <end position="959"/>
    </location>
</feature>
<dbReference type="PANTHER" id="PTHR43047">
    <property type="entry name" value="TWO-COMPONENT HISTIDINE PROTEIN KINASE"/>
    <property type="match status" value="1"/>
</dbReference>
<dbReference type="Gene3D" id="3.30.565.10">
    <property type="entry name" value="Histidine kinase-like ATPase, C-terminal domain"/>
    <property type="match status" value="1"/>
</dbReference>
<dbReference type="InterPro" id="IPR003594">
    <property type="entry name" value="HATPase_dom"/>
</dbReference>
<dbReference type="PRINTS" id="PR00344">
    <property type="entry name" value="BCTRLSENSOR"/>
</dbReference>